<reference evidence="1 2" key="1">
    <citation type="journal article" date="2013" name="Genome Announc.">
        <title>Genome Sequence of the Obligate Gammaproteobacterial Methanotroph Methylomicrobium album Strain BG8.</title>
        <authorList>
            <person name="Kits K.D."/>
            <person name="Kalyuzhnaya M.G."/>
            <person name="Klotz M.G."/>
            <person name="Jetten M.S."/>
            <person name="Op den Camp H.J."/>
            <person name="Vuilleumier S."/>
            <person name="Bringel F."/>
            <person name="Dispirito A.A."/>
            <person name="Murrell J.C."/>
            <person name="Bruce D."/>
            <person name="Cheng J.F."/>
            <person name="Copeland A."/>
            <person name="Goodwin L."/>
            <person name="Hauser L."/>
            <person name="Lajus A."/>
            <person name="Land M.L."/>
            <person name="Lapidus A."/>
            <person name="Lucas S."/>
            <person name="Medigue C."/>
            <person name="Pitluck S."/>
            <person name="Woyke T."/>
            <person name="Zeytun A."/>
            <person name="Stein L.Y."/>
        </authorList>
    </citation>
    <scope>NUCLEOTIDE SEQUENCE [LARGE SCALE GENOMIC DNA]</scope>
    <source>
        <strain evidence="1 2">BG8</strain>
    </source>
</reference>
<name>H8GQK9_METAL</name>
<dbReference type="EMBL" id="CM001475">
    <property type="protein sequence ID" value="EIC29836.1"/>
    <property type="molecule type" value="Genomic_DNA"/>
</dbReference>
<protein>
    <recommendedName>
        <fullName evidence="3">DUF2523 domain-containing protein</fullName>
    </recommendedName>
</protein>
<accession>H8GQK9</accession>
<gene>
    <name evidence="1" type="ORF">Metal_2079</name>
</gene>
<organism evidence="1 2">
    <name type="scientific">Methylomicrobium album BG8</name>
    <dbReference type="NCBI Taxonomy" id="686340"/>
    <lineage>
        <taxon>Bacteria</taxon>
        <taxon>Pseudomonadati</taxon>
        <taxon>Pseudomonadota</taxon>
        <taxon>Gammaproteobacteria</taxon>
        <taxon>Methylococcales</taxon>
        <taxon>Methylococcaceae</taxon>
        <taxon>Methylomicrobium</taxon>
    </lineage>
</organism>
<dbReference type="AlphaFoldDB" id="H8GQK9"/>
<dbReference type="Proteomes" id="UP000005090">
    <property type="component" value="Chromosome"/>
</dbReference>
<dbReference type="eggNOG" id="ENOG5031HJP">
    <property type="taxonomic scope" value="Bacteria"/>
</dbReference>
<dbReference type="HOGENOM" id="CLU_169615_0_0_6"/>
<evidence type="ECO:0000313" key="1">
    <source>
        <dbReference type="EMBL" id="EIC29836.1"/>
    </source>
</evidence>
<sequence>MSVIVDVVNAVVDVYDLVQDFITEGIYNLLTQFTAWFIKWVTVAYWKLKLAALQFSYDVAMQMMVDLQLSQYLQLFFGALDSRVASMLQFFRIPEAINIVVSAFFTKFVFRFFGF</sequence>
<dbReference type="InterPro" id="IPR019670">
    <property type="entry name" value="DUF2523"/>
</dbReference>
<dbReference type="Pfam" id="PF10734">
    <property type="entry name" value="DUF2523"/>
    <property type="match status" value="1"/>
</dbReference>
<dbReference type="STRING" id="686340.Metal_2079"/>
<keyword evidence="2" id="KW-1185">Reference proteome</keyword>
<evidence type="ECO:0008006" key="3">
    <source>
        <dbReference type="Google" id="ProtNLM"/>
    </source>
</evidence>
<evidence type="ECO:0000313" key="2">
    <source>
        <dbReference type="Proteomes" id="UP000005090"/>
    </source>
</evidence>
<proteinExistence type="predicted"/>
<dbReference type="RefSeq" id="WP_005372033.1">
    <property type="nucleotide sequence ID" value="NZ_CM001475.1"/>
</dbReference>